<dbReference type="InterPro" id="IPR050463">
    <property type="entry name" value="Gfo/Idh/MocA_oxidrdct_glycsds"/>
</dbReference>
<reference evidence="3" key="1">
    <citation type="submission" date="2016-10" db="EMBL/GenBank/DDBJ databases">
        <authorList>
            <person name="de Groot N.N."/>
        </authorList>
    </citation>
    <scope>NUCLEOTIDE SEQUENCE [LARGE SCALE GENOMIC DNA]</scope>
    <source>
        <strain evidence="3">DSM 28286</strain>
    </source>
</reference>
<dbReference type="GO" id="GO:0000166">
    <property type="term" value="F:nucleotide binding"/>
    <property type="evidence" value="ECO:0007669"/>
    <property type="project" value="InterPro"/>
</dbReference>
<dbReference type="PANTHER" id="PTHR43818">
    <property type="entry name" value="BCDNA.GH03377"/>
    <property type="match status" value="1"/>
</dbReference>
<sequence>MKKNIHENPTNNAAKKRTLSRRDFVSITATAATAFTIVPRHVLGKGYIAPSDKITLAYIGIGTQGIRELLPLLEVPQIQVTAVCDPNRYAVGYRDWGTTYLRDAIRGTLKNNNWEPGGDNIIPGGRENGKSIVDSYYANVHSEWKYNACTAYEDARELLDKEKDIDAVKIMTPDHLHGVLAMAAIKRGKHVLMHKPISNRLVEGKKVIEMARNSNVITHFIPWDSNGSMETVMAWINAGAIGTLTEVHNWTNRPVWPQYPDLPKDKQPIPDGFNWDLWLGPEAMRDYSHDYTHMVFRGWYDFGGGSMADMGHYSLWTVFNALKLTSPTTVIPCRSHVCAFNGAVPYRINNDFSFPMASMVRFKYPANGNRPPVDLCWYDGGMRPPIPEELFSQNKELPQEGMMFVGTEGKILAGFNVDNPEIISGKKMDAPKANADARDQVTQTSEALPLFVEACKSGKQYPGSFREAEPITEAVNLYAVALRSNKLLQYDAANVKITNSSDANKYLSRTYRSGWENI</sequence>
<dbReference type="Pfam" id="PF19051">
    <property type="entry name" value="GFO_IDH_MocA_C2"/>
    <property type="match status" value="2"/>
</dbReference>
<dbReference type="EMBL" id="FOXQ01000007">
    <property type="protein sequence ID" value="SFQ25696.1"/>
    <property type="molecule type" value="Genomic_DNA"/>
</dbReference>
<feature type="domain" description="Gfo/Idh/MocA-like oxidoreductase N-terminal" evidence="1">
    <location>
        <begin position="133"/>
        <end position="218"/>
    </location>
</feature>
<evidence type="ECO:0000313" key="3">
    <source>
        <dbReference type="EMBL" id="SFQ25696.1"/>
    </source>
</evidence>
<dbReference type="Pfam" id="PF01408">
    <property type="entry name" value="GFO_IDH_MocA"/>
    <property type="match status" value="1"/>
</dbReference>
<evidence type="ECO:0000259" key="1">
    <source>
        <dbReference type="Pfam" id="PF01408"/>
    </source>
</evidence>
<organism evidence="3 4">
    <name type="scientific">Parafilimonas terrae</name>
    <dbReference type="NCBI Taxonomy" id="1465490"/>
    <lineage>
        <taxon>Bacteria</taxon>
        <taxon>Pseudomonadati</taxon>
        <taxon>Bacteroidota</taxon>
        <taxon>Chitinophagia</taxon>
        <taxon>Chitinophagales</taxon>
        <taxon>Chitinophagaceae</taxon>
        <taxon>Parafilimonas</taxon>
    </lineage>
</organism>
<dbReference type="InterPro" id="IPR043906">
    <property type="entry name" value="Gfo/Idh/MocA_OxRdtase_bact_C"/>
</dbReference>
<feature type="domain" description="Gfo/Idh/MocA-like oxidoreductase bacterial type C-terminal" evidence="2">
    <location>
        <begin position="255"/>
        <end position="317"/>
    </location>
</feature>
<dbReference type="SUPFAM" id="SSF55347">
    <property type="entry name" value="Glyceraldehyde-3-phosphate dehydrogenase-like, C-terminal domain"/>
    <property type="match status" value="1"/>
</dbReference>
<gene>
    <name evidence="3" type="ORF">SAMN05444277_107135</name>
</gene>
<dbReference type="OrthoDB" id="9763611at2"/>
<feature type="domain" description="Gfo/Idh/MocA-like oxidoreductase bacterial type C-terminal" evidence="2">
    <location>
        <begin position="403"/>
        <end position="516"/>
    </location>
</feature>
<evidence type="ECO:0000313" key="4">
    <source>
        <dbReference type="Proteomes" id="UP000199031"/>
    </source>
</evidence>
<name>A0A1I5X1J0_9BACT</name>
<dbReference type="InterPro" id="IPR036291">
    <property type="entry name" value="NAD(P)-bd_dom_sf"/>
</dbReference>
<proteinExistence type="predicted"/>
<accession>A0A1I5X1J0</accession>
<dbReference type="AlphaFoldDB" id="A0A1I5X1J0"/>
<dbReference type="PANTHER" id="PTHR43818:SF10">
    <property type="entry name" value="NADH-DEPENDENT DEHYDROGENASE-RELATED"/>
    <property type="match status" value="1"/>
</dbReference>
<dbReference type="Proteomes" id="UP000199031">
    <property type="component" value="Unassembled WGS sequence"/>
</dbReference>
<evidence type="ECO:0000259" key="2">
    <source>
        <dbReference type="Pfam" id="PF19051"/>
    </source>
</evidence>
<dbReference type="SUPFAM" id="SSF51735">
    <property type="entry name" value="NAD(P)-binding Rossmann-fold domains"/>
    <property type="match status" value="1"/>
</dbReference>
<dbReference type="InterPro" id="IPR000683">
    <property type="entry name" value="Gfo/Idh/MocA-like_OxRdtase_N"/>
</dbReference>
<dbReference type="Gene3D" id="3.40.50.720">
    <property type="entry name" value="NAD(P)-binding Rossmann-like Domain"/>
    <property type="match status" value="1"/>
</dbReference>
<dbReference type="RefSeq" id="WP_090659081.1">
    <property type="nucleotide sequence ID" value="NZ_FOXQ01000007.1"/>
</dbReference>
<dbReference type="STRING" id="1465490.SAMN05444277_107135"/>
<protein>
    <submittedName>
        <fullName evidence="3">Oxidoreductase family, NAD-binding Rossmann fold</fullName>
    </submittedName>
</protein>
<keyword evidence="4" id="KW-1185">Reference proteome</keyword>